<dbReference type="EMBL" id="VCAU01000002">
    <property type="protein sequence ID" value="KAF9895029.1"/>
    <property type="molecule type" value="Genomic_DNA"/>
</dbReference>
<evidence type="ECO:0000256" key="1">
    <source>
        <dbReference type="SAM" id="MobiDB-lite"/>
    </source>
</evidence>
<accession>A0AAD4CYI7</accession>
<dbReference type="InterPro" id="IPR046896">
    <property type="entry name" value="Cup1-like_N"/>
</dbReference>
<reference evidence="3" key="2">
    <citation type="submission" date="2020-02" db="EMBL/GenBank/DDBJ databases">
        <authorList>
            <person name="Gilchrist C.L.M."/>
            <person name="Chooi Y.-H."/>
        </authorList>
    </citation>
    <scope>NUCLEOTIDE SEQUENCE</scope>
    <source>
        <strain evidence="3">MST-FP2251</strain>
    </source>
</reference>
<feature type="domain" description="LYR motif-containing protein Cup1-like N-terminal" evidence="2">
    <location>
        <begin position="22"/>
        <end position="112"/>
    </location>
</feature>
<gene>
    <name evidence="3" type="ORF">FE257_004657</name>
</gene>
<name>A0AAD4CYI7_ASPNN</name>
<comment type="caution">
    <text evidence="3">The sequence shown here is derived from an EMBL/GenBank/DDBJ whole genome shotgun (WGS) entry which is preliminary data.</text>
</comment>
<organism evidence="3 4">
    <name type="scientific">Aspergillus nanangensis</name>
    <dbReference type="NCBI Taxonomy" id="2582783"/>
    <lineage>
        <taxon>Eukaryota</taxon>
        <taxon>Fungi</taxon>
        <taxon>Dikarya</taxon>
        <taxon>Ascomycota</taxon>
        <taxon>Pezizomycotina</taxon>
        <taxon>Eurotiomycetes</taxon>
        <taxon>Eurotiomycetidae</taxon>
        <taxon>Eurotiales</taxon>
        <taxon>Aspergillaceae</taxon>
        <taxon>Aspergillus</taxon>
        <taxon>Aspergillus subgen. Circumdati</taxon>
    </lineage>
</organism>
<feature type="compositionally biased region" description="Basic and acidic residues" evidence="1">
    <location>
        <begin position="361"/>
        <end position="371"/>
    </location>
</feature>
<feature type="region of interest" description="Disordered" evidence="1">
    <location>
        <begin position="338"/>
        <end position="371"/>
    </location>
</feature>
<sequence length="371" mass="44085">MRRQSRLTIIYEFIPRIDWLHLYRHLLRECSYLPDPLARLHLRENVQDRFRHYAAEKKFWVIENAIRHHSLWKRGHETLMTLSYANKGQSKHLEKVLRTAYGRRGRRREQMLSRLLEPEVPADTAAVAELIRKPAPYDDGWEPPAIFMNLFKSQLNNGAIAQVGHRQMKPVEPIMPKKCLRGDGIPRNRRRNIRKEWYLSMRATLLPPLPDADLKLLERLIAGKARWKLPQRRVPAGDMVKPEFLLSSRYQEHYDKLLNHTYLRRGPEKDFTFREYADGRPHIITRRFMRRLWQRISCLAPRMEVDATTKKPTFIWDTIKPVPELYAQIKPKHTKIFHGVDKNGKKLDKKKGTMKTKPTNKTRENTNKSSR</sequence>
<evidence type="ECO:0000313" key="3">
    <source>
        <dbReference type="EMBL" id="KAF9895029.1"/>
    </source>
</evidence>
<feature type="compositionally biased region" description="Basic residues" evidence="1">
    <location>
        <begin position="347"/>
        <end position="360"/>
    </location>
</feature>
<evidence type="ECO:0000259" key="2">
    <source>
        <dbReference type="Pfam" id="PF20263"/>
    </source>
</evidence>
<keyword evidence="4" id="KW-1185">Reference proteome</keyword>
<dbReference type="Pfam" id="PF20263">
    <property type="entry name" value="LYRM2-like"/>
    <property type="match status" value="1"/>
</dbReference>
<evidence type="ECO:0000313" key="4">
    <source>
        <dbReference type="Proteomes" id="UP001194746"/>
    </source>
</evidence>
<dbReference type="AlphaFoldDB" id="A0AAD4CYI7"/>
<dbReference type="Proteomes" id="UP001194746">
    <property type="component" value="Unassembled WGS sequence"/>
</dbReference>
<proteinExistence type="predicted"/>
<protein>
    <recommendedName>
        <fullName evidence="2">LYR motif-containing protein Cup1-like N-terminal domain-containing protein</fullName>
    </recommendedName>
</protein>
<dbReference type="CDD" id="cd20273">
    <property type="entry name" value="Complex1_LYR_unchar"/>
    <property type="match status" value="1"/>
</dbReference>
<reference evidence="3" key="1">
    <citation type="journal article" date="2019" name="Beilstein J. Org. Chem.">
        <title>Nanangenines: drimane sesquiterpenoids as the dominant metabolite cohort of a novel Australian fungus, Aspergillus nanangensis.</title>
        <authorList>
            <person name="Lacey H.J."/>
            <person name="Gilchrist C.L.M."/>
            <person name="Crombie A."/>
            <person name="Kalaitzis J.A."/>
            <person name="Vuong D."/>
            <person name="Rutledge P.J."/>
            <person name="Turner P."/>
            <person name="Pitt J.I."/>
            <person name="Lacey E."/>
            <person name="Chooi Y.H."/>
            <person name="Piggott A.M."/>
        </authorList>
    </citation>
    <scope>NUCLEOTIDE SEQUENCE</scope>
    <source>
        <strain evidence="3">MST-FP2251</strain>
    </source>
</reference>